<dbReference type="CDD" id="cd00024">
    <property type="entry name" value="CD_CSD"/>
    <property type="match status" value="1"/>
</dbReference>
<gene>
    <name evidence="3" type="ORF">R3P38DRAFT_2443010</name>
    <name evidence="2" type="ORF">R3P38DRAFT_2448321</name>
    <name evidence="1" type="ORF">R3P38DRAFT_2488285</name>
</gene>
<reference evidence="2 4" key="1">
    <citation type="journal article" date="2024" name="J Genomics">
        <title>Draft genome sequencing and assembly of Favolaschia claudopus CIRM-BRFM 2984 isolated from oak limbs.</title>
        <authorList>
            <person name="Navarro D."/>
            <person name="Drula E."/>
            <person name="Chaduli D."/>
            <person name="Cazenave R."/>
            <person name="Ahrendt S."/>
            <person name="Wang J."/>
            <person name="Lipzen A."/>
            <person name="Daum C."/>
            <person name="Barry K."/>
            <person name="Grigoriev I.V."/>
            <person name="Favel A."/>
            <person name="Rosso M.N."/>
            <person name="Martin F."/>
        </authorList>
    </citation>
    <scope>NUCLEOTIDE SEQUENCE [LARGE SCALE GENOMIC DNA]</scope>
    <source>
        <strain evidence="2 4">CIRM-BRFM 2984</strain>
    </source>
</reference>
<proteinExistence type="predicted"/>
<dbReference type="EMBL" id="JAWWNJ010000030">
    <property type="protein sequence ID" value="KAK7027105.1"/>
    <property type="molecule type" value="Genomic_DNA"/>
</dbReference>
<accession>A0AAW0BLP9</accession>
<dbReference type="InterPro" id="IPR016197">
    <property type="entry name" value="Chromo-like_dom_sf"/>
</dbReference>
<feature type="non-terminal residue" evidence="2">
    <location>
        <position position="1"/>
    </location>
</feature>
<comment type="caution">
    <text evidence="2">The sequence shown here is derived from an EMBL/GenBank/DDBJ whole genome shotgun (WGS) entry which is preliminary data.</text>
</comment>
<evidence type="ECO:0000313" key="1">
    <source>
        <dbReference type="EMBL" id="KAK7021006.1"/>
    </source>
</evidence>
<dbReference type="Proteomes" id="UP001362999">
    <property type="component" value="Unassembled WGS sequence"/>
</dbReference>
<evidence type="ECO:0000313" key="2">
    <source>
        <dbReference type="EMBL" id="KAK7027105.1"/>
    </source>
</evidence>
<feature type="non-terminal residue" evidence="2">
    <location>
        <position position="68"/>
    </location>
</feature>
<name>A0AAW0BLP9_9AGAR</name>
<dbReference type="Gene3D" id="2.40.50.40">
    <property type="match status" value="1"/>
</dbReference>
<organism evidence="2 4">
    <name type="scientific">Favolaschia claudopus</name>
    <dbReference type="NCBI Taxonomy" id="2862362"/>
    <lineage>
        <taxon>Eukaryota</taxon>
        <taxon>Fungi</taxon>
        <taxon>Dikarya</taxon>
        <taxon>Basidiomycota</taxon>
        <taxon>Agaricomycotina</taxon>
        <taxon>Agaricomycetes</taxon>
        <taxon>Agaricomycetidae</taxon>
        <taxon>Agaricales</taxon>
        <taxon>Marasmiineae</taxon>
        <taxon>Mycenaceae</taxon>
        <taxon>Favolaschia</taxon>
    </lineage>
</organism>
<protein>
    <recommendedName>
        <fullName evidence="5">Chromo domain-containing protein</fullName>
    </recommendedName>
</protein>
<keyword evidence="4" id="KW-1185">Reference proteome</keyword>
<evidence type="ECO:0008006" key="5">
    <source>
        <dbReference type="Google" id="ProtNLM"/>
    </source>
</evidence>
<dbReference type="SUPFAM" id="SSF54160">
    <property type="entry name" value="Chromo domain-like"/>
    <property type="match status" value="1"/>
</dbReference>
<dbReference type="EMBL" id="JAWWNJ010000040">
    <property type="protein sequence ID" value="KAK7021006.1"/>
    <property type="molecule type" value="Genomic_DNA"/>
</dbReference>
<dbReference type="EMBL" id="JAWWNJ010000018">
    <property type="protein sequence ID" value="KAK7037146.1"/>
    <property type="molecule type" value="Genomic_DNA"/>
</dbReference>
<sequence length="68" mass="8075">EAEETTIASINGHRWRSRIVEFQVLWDDEDVTWEPLSVVNDCSAMDDYLTHRDVDDPLRLPKRKYLID</sequence>
<dbReference type="AlphaFoldDB" id="A0AAW0BLP9"/>
<evidence type="ECO:0000313" key="3">
    <source>
        <dbReference type="EMBL" id="KAK7037146.1"/>
    </source>
</evidence>
<evidence type="ECO:0000313" key="4">
    <source>
        <dbReference type="Proteomes" id="UP001362999"/>
    </source>
</evidence>